<keyword evidence="4" id="KW-1185">Reference proteome</keyword>
<protein>
    <submittedName>
        <fullName evidence="3">Myo-inositol 2-dehydrogenase / D-chiro-inositol 1-dehydrogenase</fullName>
    </submittedName>
</protein>
<feature type="domain" description="GFO/IDH/MocA-like oxidoreductase" evidence="2">
    <location>
        <begin position="132"/>
        <end position="244"/>
    </location>
</feature>
<dbReference type="InterPro" id="IPR036291">
    <property type="entry name" value="NAD(P)-bd_dom_sf"/>
</dbReference>
<dbReference type="STRING" id="34002.SAMN04489859_105310"/>
<organism evidence="3 4">
    <name type="scientific">Paracoccus alcaliphilus</name>
    <dbReference type="NCBI Taxonomy" id="34002"/>
    <lineage>
        <taxon>Bacteria</taxon>
        <taxon>Pseudomonadati</taxon>
        <taxon>Pseudomonadota</taxon>
        <taxon>Alphaproteobacteria</taxon>
        <taxon>Rhodobacterales</taxon>
        <taxon>Paracoccaceae</taxon>
        <taxon>Paracoccus</taxon>
    </lineage>
</organism>
<proteinExistence type="predicted"/>
<dbReference type="OrthoDB" id="9792935at2"/>
<sequence length="339" mass="36664">MTVRIAVIGAGIMGADHARIVAEDLPGATLQVICDPSVERAGRVADACGALHTATDARAVVDRADVDAVIIASPDSTHATLSLACIGARKPVLCEKPLSQSSRECLEVIAAEIAAGRRLVQLGFMRRFDQSYVEMKAALATGVLGRALMMHNFHRNMENPAADFTAAMAITNSAPHEFDVARFVLGIDFTAISAFQPKRSDALVAPVFMVLETDDGQLVNIEINNNAAYGYDVRGELVGEKGSIALNTPSHSRLDLPLAQIIAHAPDWRPRYGEAYRRQNRAFLTFVQTGEFPASAADCWDGYAAAIVAETGMRALSRGCRTTVEMAERPSFYRKEHFT</sequence>
<feature type="domain" description="Gfo/Idh/MocA-like oxidoreductase N-terminal" evidence="1">
    <location>
        <begin position="3"/>
        <end position="120"/>
    </location>
</feature>
<dbReference type="GO" id="GO:0000166">
    <property type="term" value="F:nucleotide binding"/>
    <property type="evidence" value="ECO:0007669"/>
    <property type="project" value="InterPro"/>
</dbReference>
<evidence type="ECO:0000313" key="4">
    <source>
        <dbReference type="Proteomes" id="UP000199054"/>
    </source>
</evidence>
<evidence type="ECO:0000259" key="1">
    <source>
        <dbReference type="Pfam" id="PF01408"/>
    </source>
</evidence>
<dbReference type="AlphaFoldDB" id="A0A1H8N7E9"/>
<dbReference type="Gene3D" id="3.30.360.10">
    <property type="entry name" value="Dihydrodipicolinate Reductase, domain 2"/>
    <property type="match status" value="1"/>
</dbReference>
<dbReference type="PANTHER" id="PTHR43593">
    <property type="match status" value="1"/>
</dbReference>
<dbReference type="InterPro" id="IPR055170">
    <property type="entry name" value="GFO_IDH_MocA-like_dom"/>
</dbReference>
<gene>
    <name evidence="3" type="ORF">SAMN04489859_105310</name>
</gene>
<dbReference type="Pfam" id="PF22725">
    <property type="entry name" value="GFO_IDH_MocA_C3"/>
    <property type="match status" value="1"/>
</dbReference>
<dbReference type="Proteomes" id="UP000199054">
    <property type="component" value="Unassembled WGS sequence"/>
</dbReference>
<name>A0A1H8N7E9_9RHOB</name>
<dbReference type="RefSeq" id="WP_090617201.1">
    <property type="nucleotide sequence ID" value="NZ_CP067124.1"/>
</dbReference>
<dbReference type="InterPro" id="IPR000683">
    <property type="entry name" value="Gfo/Idh/MocA-like_OxRdtase_N"/>
</dbReference>
<dbReference type="SUPFAM" id="SSF51735">
    <property type="entry name" value="NAD(P)-binding Rossmann-fold domains"/>
    <property type="match status" value="1"/>
</dbReference>
<dbReference type="Gene3D" id="3.40.50.720">
    <property type="entry name" value="NAD(P)-binding Rossmann-like Domain"/>
    <property type="match status" value="1"/>
</dbReference>
<dbReference type="Pfam" id="PF01408">
    <property type="entry name" value="GFO_IDH_MocA"/>
    <property type="match status" value="1"/>
</dbReference>
<dbReference type="SUPFAM" id="SSF55347">
    <property type="entry name" value="Glyceraldehyde-3-phosphate dehydrogenase-like, C-terminal domain"/>
    <property type="match status" value="1"/>
</dbReference>
<dbReference type="InterPro" id="IPR050424">
    <property type="entry name" value="Gfo-Idh-MocA_inositol_DH"/>
</dbReference>
<dbReference type="EMBL" id="FODE01000053">
    <property type="protein sequence ID" value="SEO25363.1"/>
    <property type="molecule type" value="Genomic_DNA"/>
</dbReference>
<evidence type="ECO:0000313" key="3">
    <source>
        <dbReference type="EMBL" id="SEO25363.1"/>
    </source>
</evidence>
<evidence type="ECO:0000259" key="2">
    <source>
        <dbReference type="Pfam" id="PF22725"/>
    </source>
</evidence>
<dbReference type="PANTHER" id="PTHR43593:SF1">
    <property type="entry name" value="INOSITOL 2-DEHYDROGENASE"/>
    <property type="match status" value="1"/>
</dbReference>
<reference evidence="3 4" key="1">
    <citation type="submission" date="2016-10" db="EMBL/GenBank/DDBJ databases">
        <authorList>
            <person name="de Groot N.N."/>
        </authorList>
    </citation>
    <scope>NUCLEOTIDE SEQUENCE [LARGE SCALE GENOMIC DNA]</scope>
    <source>
        <strain evidence="3 4">DSM 8512</strain>
    </source>
</reference>
<accession>A0A1H8N7E9</accession>